<dbReference type="Proteomes" id="UP000009891">
    <property type="component" value="Unassembled WGS sequence"/>
</dbReference>
<proteinExistence type="predicted"/>
<organism evidence="1 2">
    <name type="scientific">Veillonella seminalis ACS-216-V-Col6b</name>
    <dbReference type="NCBI Taxonomy" id="883156"/>
    <lineage>
        <taxon>Bacteria</taxon>
        <taxon>Bacillati</taxon>
        <taxon>Bacillota</taxon>
        <taxon>Negativicutes</taxon>
        <taxon>Veillonellales</taxon>
        <taxon>Veillonellaceae</taxon>
        <taxon>Veillonella</taxon>
    </lineage>
</organism>
<comment type="caution">
    <text evidence="1">The sequence shown here is derived from an EMBL/GenBank/DDBJ whole genome shotgun (WGS) entry which is preliminary data.</text>
</comment>
<name>K9DMX8_9FIRM</name>
<evidence type="ECO:0000313" key="1">
    <source>
        <dbReference type="EMBL" id="EKU78735.1"/>
    </source>
</evidence>
<dbReference type="PATRIC" id="fig|883156.3.peg.523"/>
<dbReference type="HOGENOM" id="CLU_2884670_0_0_9"/>
<protein>
    <submittedName>
        <fullName evidence="1">Uncharacterized protein</fullName>
    </submittedName>
</protein>
<accession>K9DMX8</accession>
<evidence type="ECO:0000313" key="2">
    <source>
        <dbReference type="Proteomes" id="UP000009891"/>
    </source>
</evidence>
<sequence>MDKLRELQLNIEKKVDDLTEFEVTLAELLTTYDIKTIPELLSAVKFMKKAYVNMDYMIDDLFE</sequence>
<dbReference type="EMBL" id="AHAF01000003">
    <property type="protein sequence ID" value="EKU78735.1"/>
    <property type="molecule type" value="Genomic_DNA"/>
</dbReference>
<reference evidence="1 2" key="1">
    <citation type="submission" date="2012-09" db="EMBL/GenBank/DDBJ databases">
        <title>The Genome Sequence of Veillonella ratti ACS-216-V-COL6B.</title>
        <authorList>
            <consortium name="The Broad Institute Genome Sequencing Platform"/>
            <person name="Earl A."/>
            <person name="Ward D."/>
            <person name="Feldgarden M."/>
            <person name="Gevers D."/>
            <person name="Saerens B."/>
            <person name="Vaneechoutte M."/>
            <person name="Walker B."/>
            <person name="Young S.K."/>
            <person name="Zeng Q."/>
            <person name="Gargeya S."/>
            <person name="Fitzgerald M."/>
            <person name="Haas B."/>
            <person name="Abouelleil A."/>
            <person name="Alvarado L."/>
            <person name="Arachchi H.M."/>
            <person name="Berlin A."/>
            <person name="Chapman S.B."/>
            <person name="Goldberg J."/>
            <person name="Griggs A."/>
            <person name="Gujja S."/>
            <person name="Hansen M."/>
            <person name="Howarth C."/>
            <person name="Imamovic A."/>
            <person name="Larimer J."/>
            <person name="McCowen C."/>
            <person name="Montmayeur A."/>
            <person name="Murphy C."/>
            <person name="Neiman D."/>
            <person name="Pearson M."/>
            <person name="Priest M."/>
            <person name="Roberts A."/>
            <person name="Saif S."/>
            <person name="Shea T."/>
            <person name="Sisk P."/>
            <person name="Sykes S."/>
            <person name="Wortman J."/>
            <person name="Nusbaum C."/>
            <person name="Birren B."/>
        </authorList>
    </citation>
    <scope>NUCLEOTIDE SEQUENCE [LARGE SCALE GENOMIC DNA]</scope>
    <source>
        <strain evidence="1 2">ACS-216-V-Col6b</strain>
    </source>
</reference>
<dbReference type="STRING" id="883156.HMPREF9282_00532"/>
<keyword evidence="2" id="KW-1185">Reference proteome</keyword>
<gene>
    <name evidence="1" type="ORF">HMPREF9282_00532</name>
</gene>
<dbReference type="RefSeq" id="WP_006555432.1">
    <property type="nucleotide sequence ID" value="NZ_JH992936.1"/>
</dbReference>
<dbReference type="AlphaFoldDB" id="K9DMX8"/>